<dbReference type="EMBL" id="JAPDFL010000001">
    <property type="protein sequence ID" value="MCW1932223.1"/>
    <property type="molecule type" value="Genomic_DNA"/>
</dbReference>
<dbReference type="PANTHER" id="PTHR46623:SF6">
    <property type="entry name" value="ALPHA_BETA-HYDROLASES SUPERFAMILY PROTEIN"/>
    <property type="match status" value="1"/>
</dbReference>
<sequence length="216" mass="22851">MFKTVTATDGHSFACWMEPAQGVRRGGLVILQEIFGVTDQLKGVARQYAAQGIEVAIPALFDRQERDAVIPFDQGARGRALMLASDLEATMRDVAAAVAALGGPVAVMGFCWGGGLALRAAQVLDIACGVSFYGTSLPRYLDKPLVKPMQGHFGLSDDHTPPEVLAQVRAAMPGFGMHLYEAGHAFANDARPASYVAGAAELAHERTAAFLAQHLG</sequence>
<evidence type="ECO:0000313" key="2">
    <source>
        <dbReference type="EMBL" id="MCW1932223.1"/>
    </source>
</evidence>
<evidence type="ECO:0000259" key="1">
    <source>
        <dbReference type="Pfam" id="PF01738"/>
    </source>
</evidence>
<dbReference type="Proteomes" id="UP001208938">
    <property type="component" value="Unassembled WGS sequence"/>
</dbReference>
<dbReference type="SUPFAM" id="SSF53474">
    <property type="entry name" value="alpha/beta-Hydrolases"/>
    <property type="match status" value="1"/>
</dbReference>
<feature type="domain" description="Dienelactone hydrolase" evidence="1">
    <location>
        <begin position="18"/>
        <end position="214"/>
    </location>
</feature>
<protein>
    <submittedName>
        <fullName evidence="2">Dienelactone hydrolase family protein</fullName>
    </submittedName>
</protein>
<dbReference type="PANTHER" id="PTHR46623">
    <property type="entry name" value="CARBOXYMETHYLENEBUTENOLIDASE-RELATED"/>
    <property type="match status" value="1"/>
</dbReference>
<proteinExistence type="predicted"/>
<dbReference type="Gene3D" id="3.40.50.1820">
    <property type="entry name" value="alpha/beta hydrolase"/>
    <property type="match status" value="1"/>
</dbReference>
<comment type="caution">
    <text evidence="2">The sequence shown here is derived from an EMBL/GenBank/DDBJ whole genome shotgun (WGS) entry which is preliminary data.</text>
</comment>
<dbReference type="InterPro" id="IPR051049">
    <property type="entry name" value="Dienelactone_hydrolase-like"/>
</dbReference>
<accession>A0ABT3GXD8</accession>
<organism evidence="2 3">
    <name type="scientific">Pararhodobacter zhoushanensis</name>
    <dbReference type="NCBI Taxonomy" id="2479545"/>
    <lineage>
        <taxon>Bacteria</taxon>
        <taxon>Pseudomonadati</taxon>
        <taxon>Pseudomonadota</taxon>
        <taxon>Alphaproteobacteria</taxon>
        <taxon>Rhodobacterales</taxon>
        <taxon>Paracoccaceae</taxon>
        <taxon>Pararhodobacter</taxon>
    </lineage>
</organism>
<keyword evidence="3" id="KW-1185">Reference proteome</keyword>
<evidence type="ECO:0000313" key="3">
    <source>
        <dbReference type="Proteomes" id="UP001208938"/>
    </source>
</evidence>
<dbReference type="Pfam" id="PF01738">
    <property type="entry name" value="DLH"/>
    <property type="match status" value="1"/>
</dbReference>
<dbReference type="InterPro" id="IPR002925">
    <property type="entry name" value="Dienelactn_hydro"/>
</dbReference>
<reference evidence="2 3" key="1">
    <citation type="submission" date="2022-10" db="EMBL/GenBank/DDBJ databases">
        <title>Pararhodobacter sp. nov., isolated from marine algae.</title>
        <authorList>
            <person name="Choi B.J."/>
            <person name="Kim J.M."/>
            <person name="Lee J.K."/>
            <person name="Choi D.G."/>
            <person name="Jeon C.O."/>
        </authorList>
    </citation>
    <scope>NUCLEOTIDE SEQUENCE [LARGE SCALE GENOMIC DNA]</scope>
    <source>
        <strain evidence="2 3">ZQ420</strain>
    </source>
</reference>
<dbReference type="InterPro" id="IPR029058">
    <property type="entry name" value="AB_hydrolase_fold"/>
</dbReference>
<dbReference type="RefSeq" id="WP_264505247.1">
    <property type="nucleotide sequence ID" value="NZ_JAPDFL010000001.1"/>
</dbReference>
<name>A0ABT3GXD8_9RHOB</name>
<dbReference type="GO" id="GO:0016787">
    <property type="term" value="F:hydrolase activity"/>
    <property type="evidence" value="ECO:0007669"/>
    <property type="project" value="UniProtKB-KW"/>
</dbReference>
<gene>
    <name evidence="2" type="ORF">OKW52_08090</name>
</gene>
<keyword evidence="2" id="KW-0378">Hydrolase</keyword>